<keyword evidence="4" id="KW-1185">Reference proteome</keyword>
<dbReference type="GO" id="GO:0055085">
    <property type="term" value="P:transmembrane transport"/>
    <property type="evidence" value="ECO:0007669"/>
    <property type="project" value="TreeGrafter"/>
</dbReference>
<dbReference type="PANTHER" id="PTHR36920:SF1">
    <property type="entry name" value="OUTER MEMBRANE PROTEIN W"/>
    <property type="match status" value="1"/>
</dbReference>
<sequence>MSRTIRLSVCAALLAGTALTSAQAADLPSTKKAPLAPILTQWSPWMIRGRALVVVPQEDARLKLGGAPIVGGDVNISNSVVPELDISYFFTQNIAVELVLGVTPHNVKGAGTLAGTRIGSAWLLPPTLMLQYHFTGLGAFKPYVGAGVNYTVFFNEKAKGGFTSFDLQNTFGLALQVGFDYMLNEHWGINFDVKKIFLEPKVKVNNGLISGKVKIDPWLIGTGITYRF</sequence>
<comment type="caution">
    <text evidence="3">The sequence shown here is derived from an EMBL/GenBank/DDBJ whole genome shotgun (WGS) entry which is preliminary data.</text>
</comment>
<evidence type="ECO:0000256" key="1">
    <source>
        <dbReference type="ARBA" id="ARBA00009330"/>
    </source>
</evidence>
<dbReference type="PATRIC" id="fig|1526658.3.peg.4571"/>
<evidence type="ECO:0000256" key="2">
    <source>
        <dbReference type="SAM" id="SignalP"/>
    </source>
</evidence>
<dbReference type="Pfam" id="PF03922">
    <property type="entry name" value="OmpW"/>
    <property type="match status" value="1"/>
</dbReference>
<evidence type="ECO:0000313" key="4">
    <source>
        <dbReference type="Proteomes" id="UP000037822"/>
    </source>
</evidence>
<proteinExistence type="inferred from homology"/>
<reference evidence="3 4" key="1">
    <citation type="submission" date="2015-07" db="EMBL/GenBank/DDBJ databases">
        <title>Whole genome sequencing of Bosea vaviloviae isolated from cave pool.</title>
        <authorList>
            <person name="Tan N.E.H."/>
            <person name="Lee Y.P."/>
            <person name="Gan H.M."/>
            <person name="Barton H."/>
            <person name="Savka M.A."/>
        </authorList>
    </citation>
    <scope>NUCLEOTIDE SEQUENCE [LARGE SCALE GENOMIC DNA]</scope>
    <source>
        <strain evidence="3 4">SD260</strain>
    </source>
</reference>
<feature type="signal peptide" evidence="2">
    <location>
        <begin position="1"/>
        <end position="24"/>
    </location>
</feature>
<dbReference type="GO" id="GO:0019867">
    <property type="term" value="C:outer membrane"/>
    <property type="evidence" value="ECO:0007669"/>
    <property type="project" value="InterPro"/>
</dbReference>
<dbReference type="InterPro" id="IPR011250">
    <property type="entry name" value="OMP/PagP_B-barrel"/>
</dbReference>
<dbReference type="SUPFAM" id="SSF56925">
    <property type="entry name" value="OMPA-like"/>
    <property type="match status" value="1"/>
</dbReference>
<dbReference type="Gene3D" id="2.40.160.20">
    <property type="match status" value="1"/>
</dbReference>
<dbReference type="OrthoDB" id="9807574at2"/>
<dbReference type="PANTHER" id="PTHR36920">
    <property type="match status" value="1"/>
</dbReference>
<dbReference type="InterPro" id="IPR005618">
    <property type="entry name" value="OMPW"/>
</dbReference>
<comment type="similarity">
    <text evidence="1">Belongs to the OmpW/AlkL family.</text>
</comment>
<dbReference type="AlphaFoldDB" id="A0A0N1N0X1"/>
<keyword evidence="2" id="KW-0732">Signal</keyword>
<dbReference type="EMBL" id="LGSZ01000047">
    <property type="protein sequence ID" value="KPH80029.1"/>
    <property type="molecule type" value="Genomic_DNA"/>
</dbReference>
<organism evidence="3 4">
    <name type="scientific">Bosea vaviloviae</name>
    <dbReference type="NCBI Taxonomy" id="1526658"/>
    <lineage>
        <taxon>Bacteria</taxon>
        <taxon>Pseudomonadati</taxon>
        <taxon>Pseudomonadota</taxon>
        <taxon>Alphaproteobacteria</taxon>
        <taxon>Hyphomicrobiales</taxon>
        <taxon>Boseaceae</taxon>
        <taxon>Bosea</taxon>
    </lineage>
</organism>
<dbReference type="Proteomes" id="UP000037822">
    <property type="component" value="Unassembled WGS sequence"/>
</dbReference>
<protein>
    <submittedName>
        <fullName evidence="3">Membrane protein</fullName>
    </submittedName>
</protein>
<feature type="chain" id="PRO_5005878421" evidence="2">
    <location>
        <begin position="25"/>
        <end position="228"/>
    </location>
</feature>
<evidence type="ECO:0000313" key="3">
    <source>
        <dbReference type="EMBL" id="KPH80029.1"/>
    </source>
</evidence>
<name>A0A0N1N0X1_9HYPH</name>
<dbReference type="RefSeq" id="WP_054210035.1">
    <property type="nucleotide sequence ID" value="NZ_LGSZ01000047.1"/>
</dbReference>
<gene>
    <name evidence="3" type="ORF">AE618_15980</name>
</gene>
<accession>A0A0N1N0X1</accession>